<name>A0A0F9R637_9ZZZZ</name>
<accession>A0A0F9R637</accession>
<dbReference type="AlphaFoldDB" id="A0A0F9R637"/>
<dbReference type="Gene3D" id="3.40.50.410">
    <property type="entry name" value="von Willebrand factor, type A domain"/>
    <property type="match status" value="1"/>
</dbReference>
<evidence type="ECO:0000313" key="1">
    <source>
        <dbReference type="EMBL" id="KKN50209.1"/>
    </source>
</evidence>
<protein>
    <recommendedName>
        <fullName evidence="2">VWFA domain-containing protein</fullName>
    </recommendedName>
</protein>
<dbReference type="EMBL" id="LAZR01001127">
    <property type="protein sequence ID" value="KKN50209.1"/>
    <property type="molecule type" value="Genomic_DNA"/>
</dbReference>
<evidence type="ECO:0008006" key="2">
    <source>
        <dbReference type="Google" id="ProtNLM"/>
    </source>
</evidence>
<gene>
    <name evidence="1" type="ORF">LCGC14_0635050</name>
</gene>
<organism evidence="1">
    <name type="scientific">marine sediment metagenome</name>
    <dbReference type="NCBI Taxonomy" id="412755"/>
    <lineage>
        <taxon>unclassified sequences</taxon>
        <taxon>metagenomes</taxon>
        <taxon>ecological metagenomes</taxon>
    </lineage>
</organism>
<proteinExistence type="predicted"/>
<dbReference type="InterPro" id="IPR036465">
    <property type="entry name" value="vWFA_dom_sf"/>
</dbReference>
<reference evidence="1" key="1">
    <citation type="journal article" date="2015" name="Nature">
        <title>Complex archaea that bridge the gap between prokaryotes and eukaryotes.</title>
        <authorList>
            <person name="Spang A."/>
            <person name="Saw J.H."/>
            <person name="Jorgensen S.L."/>
            <person name="Zaremba-Niedzwiedzka K."/>
            <person name="Martijn J."/>
            <person name="Lind A.E."/>
            <person name="van Eijk R."/>
            <person name="Schleper C."/>
            <person name="Guy L."/>
            <person name="Ettema T.J."/>
        </authorList>
    </citation>
    <scope>NUCLEOTIDE SEQUENCE</scope>
</reference>
<comment type="caution">
    <text evidence="1">The sequence shown here is derived from an EMBL/GenBank/DDBJ whole genome shotgun (WGS) entry which is preliminary data.</text>
</comment>
<dbReference type="SUPFAM" id="SSF53300">
    <property type="entry name" value="vWA-like"/>
    <property type="match status" value="1"/>
</dbReference>
<sequence length="359" mass="41472">MKEIYDYLRVFFELRKSLDPSDRFNFILFKESGPNFLEDFTLDPEKVLNALKDLEPEIVRANVAGGIFTALTLITEGFKEIPDKCFRLIILTDSGSIKIPTLYLLQLQELIDKVFTFPFFIDVVRFNIDDTEEDKKLMSLAKKCNGYIHEINSLDSLPDILEVLAIKREIPLNAKLLIENNKKPQFNLSFYEDVAESVIHVEEKVLCSICNEKNNEKMIQCPSCLSVIHEICGAQWAKESHIGIIHIVRCYQCYYLLKLDRDYVLNVQSGKITKKKKKVGFQAFLEKHKLVLTPQVRNVQDPMGIIVLKSADIMHFPKQVRKRAAVSSRNKDLRIIFCINCGRILMSSYKECLTCFFPL</sequence>